<dbReference type="AlphaFoldDB" id="A0AAN8A9G1"/>
<dbReference type="SUPFAM" id="SSF50978">
    <property type="entry name" value="WD40 repeat-like"/>
    <property type="match status" value="1"/>
</dbReference>
<evidence type="ECO:0000313" key="2">
    <source>
        <dbReference type="Proteomes" id="UP001306508"/>
    </source>
</evidence>
<evidence type="ECO:0008006" key="3">
    <source>
        <dbReference type="Google" id="ProtNLM"/>
    </source>
</evidence>
<proteinExistence type="predicted"/>
<keyword evidence="2" id="KW-1185">Reference proteome</keyword>
<dbReference type="InterPro" id="IPR036322">
    <property type="entry name" value="WD40_repeat_dom_sf"/>
</dbReference>
<gene>
    <name evidence="1" type="ORF">RI543_001287</name>
</gene>
<name>A0AAN8A9G1_9SACH</name>
<reference evidence="2" key="1">
    <citation type="submission" date="2023-07" db="EMBL/GenBank/DDBJ databases">
        <title>A draft genome of Kazachstania heterogenica Y-27499.</title>
        <authorList>
            <person name="Donic C."/>
            <person name="Kralova J.S."/>
            <person name="Fidel L."/>
            <person name="Ben-Dor S."/>
            <person name="Jung S."/>
        </authorList>
    </citation>
    <scope>NUCLEOTIDE SEQUENCE [LARGE SCALE GENOMIC DNA]</scope>
    <source>
        <strain evidence="2">Y27499</strain>
    </source>
</reference>
<sequence length="471" mass="54136">MIEGIAEKYTQLLIANYLKSHKLDETLASFLKETSLSNTNLLAQDSLYSFKDENLITIIKERIEYNEYNLAEQIQSLKLNNENDSQVKFKLESSNIKQWNHNLKWSIINRVNSDSLILVSKFVNKGHNIALSLSNKKVIIYDRLLNEIKEQIQLKTVVKTLGSISSKSFNAINYICTMDGTLQIFISYKHFGQYFYKLHQRMITHIDFLPTFKNSQYSKNKDNIIEEYVIVSTDLDQLLKVSSLTIEKVSTQNKNHNFIVQIKEIDSLKLQSNCTSLKCCAKESELSIFLARNDFTNISCYSLNPKTSKLYIKYYLALNNTQFSTHSFIIRDIDIINNEILAVATSHMPYMRVILVEIPSNKESSKNSKTCSELSNIKTYYDKILSNIATQISNNNLSQPIIKYCPIINGLLIGNDDGLFAMDLIKSESWSLQKMLQVSVKTTVKHIDILNDGEYILLTFSNKSICLYNVQ</sequence>
<organism evidence="1 2">
    <name type="scientific">Arxiozyma heterogenica</name>
    <dbReference type="NCBI Taxonomy" id="278026"/>
    <lineage>
        <taxon>Eukaryota</taxon>
        <taxon>Fungi</taxon>
        <taxon>Dikarya</taxon>
        <taxon>Ascomycota</taxon>
        <taxon>Saccharomycotina</taxon>
        <taxon>Saccharomycetes</taxon>
        <taxon>Saccharomycetales</taxon>
        <taxon>Saccharomycetaceae</taxon>
        <taxon>Arxiozyma</taxon>
    </lineage>
</organism>
<comment type="caution">
    <text evidence="1">The sequence shown here is derived from an EMBL/GenBank/DDBJ whole genome shotgun (WGS) entry which is preliminary data.</text>
</comment>
<dbReference type="Proteomes" id="UP001306508">
    <property type="component" value="Unassembled WGS sequence"/>
</dbReference>
<dbReference type="SMART" id="SM00667">
    <property type="entry name" value="LisH"/>
    <property type="match status" value="1"/>
</dbReference>
<dbReference type="EMBL" id="JAWIZZ010000037">
    <property type="protein sequence ID" value="KAK5781245.1"/>
    <property type="molecule type" value="Genomic_DNA"/>
</dbReference>
<dbReference type="InterPro" id="IPR006594">
    <property type="entry name" value="LisH"/>
</dbReference>
<protein>
    <recommendedName>
        <fullName evidence="3">LisH domain-containing protein</fullName>
    </recommendedName>
</protein>
<accession>A0AAN8A9G1</accession>
<dbReference type="PROSITE" id="PS50896">
    <property type="entry name" value="LISH"/>
    <property type="match status" value="1"/>
</dbReference>
<evidence type="ECO:0000313" key="1">
    <source>
        <dbReference type="EMBL" id="KAK5781245.1"/>
    </source>
</evidence>